<dbReference type="AlphaFoldDB" id="A0A0R3MM00"/>
<dbReference type="InterPro" id="IPR020904">
    <property type="entry name" value="Sc_DH/Rdtase_CS"/>
</dbReference>
<reference evidence="4 5" key="1">
    <citation type="submission" date="2014-03" db="EMBL/GenBank/DDBJ databases">
        <title>Bradyrhizobium valentinum sp. nov., isolated from effective nodules of Lupinus mariae-josephae, a lupine endemic of basic-lime soils in Eastern Spain.</title>
        <authorList>
            <person name="Duran D."/>
            <person name="Rey L."/>
            <person name="Navarro A."/>
            <person name="Busquets A."/>
            <person name="Imperial J."/>
            <person name="Ruiz-Argueso T."/>
        </authorList>
    </citation>
    <scope>NUCLEOTIDE SEQUENCE [LARGE SCALE GENOMIC DNA]</scope>
    <source>
        <strain evidence="4 5">Ro19</strain>
    </source>
</reference>
<dbReference type="PRINTS" id="PR00080">
    <property type="entry name" value="SDRFAMILY"/>
</dbReference>
<protein>
    <submittedName>
        <fullName evidence="4">3-ketoacyl-ACP reductase</fullName>
    </submittedName>
</protein>
<dbReference type="InterPro" id="IPR002347">
    <property type="entry name" value="SDR_fam"/>
</dbReference>
<evidence type="ECO:0000259" key="3">
    <source>
        <dbReference type="SMART" id="SM00822"/>
    </source>
</evidence>
<dbReference type="SMART" id="SM00822">
    <property type="entry name" value="PKS_KR"/>
    <property type="match status" value="1"/>
</dbReference>
<accession>A0A0R3MM00</accession>
<dbReference type="InterPro" id="IPR057326">
    <property type="entry name" value="KR_dom"/>
</dbReference>
<comment type="caution">
    <text evidence="4">The sequence shown here is derived from an EMBL/GenBank/DDBJ whole genome shotgun (WGS) entry which is preliminary data.</text>
</comment>
<evidence type="ECO:0000256" key="2">
    <source>
        <dbReference type="ARBA" id="ARBA00023002"/>
    </source>
</evidence>
<proteinExistence type="inferred from homology"/>
<evidence type="ECO:0000256" key="1">
    <source>
        <dbReference type="ARBA" id="ARBA00006484"/>
    </source>
</evidence>
<name>A0A0R3MM00_9BRAD</name>
<dbReference type="SUPFAM" id="SSF51735">
    <property type="entry name" value="NAD(P)-binding Rossmann-fold domains"/>
    <property type="match status" value="1"/>
</dbReference>
<dbReference type="OrthoDB" id="9780084at2"/>
<evidence type="ECO:0000313" key="5">
    <source>
        <dbReference type="Proteomes" id="UP000052023"/>
    </source>
</evidence>
<dbReference type="InterPro" id="IPR036291">
    <property type="entry name" value="NAD(P)-bd_dom_sf"/>
</dbReference>
<dbReference type="GO" id="GO:0016491">
    <property type="term" value="F:oxidoreductase activity"/>
    <property type="evidence" value="ECO:0007669"/>
    <property type="project" value="UniProtKB-KW"/>
</dbReference>
<dbReference type="FunFam" id="3.40.50.720:FF:000084">
    <property type="entry name" value="Short-chain dehydrogenase reductase"/>
    <property type="match status" value="1"/>
</dbReference>
<keyword evidence="2" id="KW-0560">Oxidoreductase</keyword>
<dbReference type="PRINTS" id="PR00081">
    <property type="entry name" value="GDHRDH"/>
</dbReference>
<keyword evidence="5" id="KW-1185">Reference proteome</keyword>
<dbReference type="PANTHER" id="PTHR43639:SF1">
    <property type="entry name" value="SHORT-CHAIN DEHYDROGENASE_REDUCTASE FAMILY PROTEIN"/>
    <property type="match status" value="1"/>
</dbReference>
<dbReference type="EMBL" id="LLYA01000173">
    <property type="protein sequence ID" value="KRR21051.1"/>
    <property type="molecule type" value="Genomic_DNA"/>
</dbReference>
<dbReference type="PROSITE" id="PS00061">
    <property type="entry name" value="ADH_SHORT"/>
    <property type="match status" value="1"/>
</dbReference>
<gene>
    <name evidence="4" type="ORF">CQ13_31315</name>
</gene>
<organism evidence="4 5">
    <name type="scientific">Bradyrhizobium retamae</name>
    <dbReference type="NCBI Taxonomy" id="1300035"/>
    <lineage>
        <taxon>Bacteria</taxon>
        <taxon>Pseudomonadati</taxon>
        <taxon>Pseudomonadota</taxon>
        <taxon>Alphaproteobacteria</taxon>
        <taxon>Hyphomicrobiales</taxon>
        <taxon>Nitrobacteraceae</taxon>
        <taxon>Bradyrhizobium</taxon>
    </lineage>
</organism>
<dbReference type="PANTHER" id="PTHR43639">
    <property type="entry name" value="OXIDOREDUCTASE, SHORT-CHAIN DEHYDROGENASE/REDUCTASE FAMILY (AFU_ORTHOLOGUE AFUA_5G02870)"/>
    <property type="match status" value="1"/>
</dbReference>
<dbReference type="Pfam" id="PF13561">
    <property type="entry name" value="adh_short_C2"/>
    <property type="match status" value="1"/>
</dbReference>
<feature type="domain" description="Ketoreductase" evidence="3">
    <location>
        <begin position="18"/>
        <end position="197"/>
    </location>
</feature>
<dbReference type="Proteomes" id="UP000052023">
    <property type="component" value="Unassembled WGS sequence"/>
</dbReference>
<comment type="similarity">
    <text evidence="1">Belongs to the short-chain dehydrogenases/reductases (SDR) family.</text>
</comment>
<sequence length="273" mass="28650">MPQWFDPVTKAPFDLAGRVTLVTGGGRGIGAAIATRLAEAGATVVVANRTLDVAEELVRHLAGRGLRALGVPFGALDRASLRAVVDGIASEHGRLDIVVHNAGGCLWSSLEKLDEEKLDATLALNLNACFWLAQAAIPHMRENRFGRILVTSSVSARVAMGGGAHYSAAKAGVNAFIRGAAFEHARDGITVNGVEAGFIAKPGRGTLSTPENMARIGRFIPVGRMGEADDIAYAMLYLASEQAKYVTGQTIAVDGGSTLPETGFAVEQQWGIE</sequence>
<dbReference type="CDD" id="cd05233">
    <property type="entry name" value="SDR_c"/>
    <property type="match status" value="1"/>
</dbReference>
<evidence type="ECO:0000313" key="4">
    <source>
        <dbReference type="EMBL" id="KRR21051.1"/>
    </source>
</evidence>
<dbReference type="Gene3D" id="3.40.50.720">
    <property type="entry name" value="NAD(P)-binding Rossmann-like Domain"/>
    <property type="match status" value="1"/>
</dbReference>